<dbReference type="OrthoDB" id="8488210at2"/>
<organism evidence="1 2">
    <name type="scientific">Holospora curviuscula</name>
    <dbReference type="NCBI Taxonomy" id="1082868"/>
    <lineage>
        <taxon>Bacteria</taxon>
        <taxon>Pseudomonadati</taxon>
        <taxon>Pseudomonadota</taxon>
        <taxon>Alphaproteobacteria</taxon>
        <taxon>Holosporales</taxon>
        <taxon>Holosporaceae</taxon>
        <taxon>Holospora</taxon>
    </lineage>
</organism>
<keyword evidence="2" id="KW-1185">Reference proteome</keyword>
<comment type="caution">
    <text evidence="1">The sequence shown here is derived from an EMBL/GenBank/DDBJ whole genome shotgun (WGS) entry which is preliminary data.</text>
</comment>
<reference evidence="1 2" key="1">
    <citation type="submission" date="2017-11" db="EMBL/GenBank/DDBJ databases">
        <title>Comparative genomic analysis of Holospora spp., intranuclear symbionts of paramecia.</title>
        <authorList>
            <person name="Garushyants S.K."/>
            <person name="Beliavskaya A."/>
            <person name="Malko D.B."/>
            <person name="Logacheva M.D."/>
            <person name="Rautian M.S."/>
            <person name="Gelfand M.S."/>
        </authorList>
    </citation>
    <scope>NUCLEOTIDE SEQUENCE [LARGE SCALE GENOMIC DNA]</scope>
    <source>
        <strain evidence="2">02AZ16</strain>
    </source>
</reference>
<dbReference type="EMBL" id="PHHC01000029">
    <property type="protein sequence ID" value="PPE06371.1"/>
    <property type="molecule type" value="Genomic_DNA"/>
</dbReference>
<dbReference type="AlphaFoldDB" id="A0A2S5RGE7"/>
<proteinExistence type="predicted"/>
<name>A0A2S5RGE7_9PROT</name>
<dbReference type="Proteomes" id="UP000239425">
    <property type="component" value="Unassembled WGS sequence"/>
</dbReference>
<evidence type="ECO:0000313" key="1">
    <source>
        <dbReference type="EMBL" id="PPE06371.1"/>
    </source>
</evidence>
<dbReference type="RefSeq" id="WP_104206306.1">
    <property type="nucleotide sequence ID" value="NZ_PHHC01000029.1"/>
</dbReference>
<gene>
    <name evidence="1" type="ORF">HCUR_00129</name>
</gene>
<protein>
    <submittedName>
        <fullName evidence="1">Uncharacterized protein</fullName>
    </submittedName>
</protein>
<evidence type="ECO:0000313" key="2">
    <source>
        <dbReference type="Proteomes" id="UP000239425"/>
    </source>
</evidence>
<accession>A0A2S5RGE7</accession>
<sequence length="111" mass="13158">MKKRTARHHVGTHANNENFIAFNIHRDAGVSVIIPQEWHKYFVHTANAFEFDNLRQSLFWSIRDLRNCTNRIADPVLRKEVHQDLNAALIQAVRLNEQYFAEQMHQRILKP</sequence>